<evidence type="ECO:0000313" key="1">
    <source>
        <dbReference type="EMBL" id="CAI6334947.1"/>
    </source>
</evidence>
<dbReference type="InterPro" id="IPR003719">
    <property type="entry name" value="Phenazine_PhzF-like"/>
</dbReference>
<dbReference type="AlphaFoldDB" id="A0A9W4UH70"/>
<dbReference type="GO" id="GO:0003824">
    <property type="term" value="F:catalytic activity"/>
    <property type="evidence" value="ECO:0007669"/>
    <property type="project" value="InterPro"/>
</dbReference>
<keyword evidence="2" id="KW-1185">Reference proteome</keyword>
<dbReference type="EMBL" id="CAOQHR010000005">
    <property type="protein sequence ID" value="CAI6334947.1"/>
    <property type="molecule type" value="Genomic_DNA"/>
</dbReference>
<dbReference type="Gene3D" id="3.10.310.10">
    <property type="entry name" value="Diaminopimelate Epimerase, Chain A, domain 1"/>
    <property type="match status" value="1"/>
</dbReference>
<accession>A0A9W4UH70</accession>
<name>A0A9W4UH70_9PLEO</name>
<dbReference type="Pfam" id="PF02567">
    <property type="entry name" value="PhzC-PhzF"/>
    <property type="match status" value="1"/>
</dbReference>
<dbReference type="OrthoDB" id="412383at2759"/>
<dbReference type="Proteomes" id="UP001152607">
    <property type="component" value="Unassembled WGS sequence"/>
</dbReference>
<dbReference type="SUPFAM" id="SSF54506">
    <property type="entry name" value="Diaminopimelate epimerase-like"/>
    <property type="match status" value="1"/>
</dbReference>
<gene>
    <name evidence="1" type="ORF">PDIGIT_LOCUS8021</name>
</gene>
<sequence length="140" mass="15046">MTFVLVELEDLDALGRVAVSGSGPSKADLDRGWNESFLGMYFWVRTGTNADGATTLRTRMIERTIEDPATGSAASDLAAYLSLADEKQETVFDYAITQGVEMGRRSDINLRVVVGGSGVERIILGGSAIPVMQGRLTVED</sequence>
<proteinExistence type="predicted"/>
<reference evidence="1" key="1">
    <citation type="submission" date="2023-01" db="EMBL/GenBank/DDBJ databases">
        <authorList>
            <person name="Van Ghelder C."/>
            <person name="Rancurel C."/>
        </authorList>
    </citation>
    <scope>NUCLEOTIDE SEQUENCE</scope>
    <source>
        <strain evidence="1">CNCM I-4278</strain>
    </source>
</reference>
<organism evidence="1 2">
    <name type="scientific">Periconia digitata</name>
    <dbReference type="NCBI Taxonomy" id="1303443"/>
    <lineage>
        <taxon>Eukaryota</taxon>
        <taxon>Fungi</taxon>
        <taxon>Dikarya</taxon>
        <taxon>Ascomycota</taxon>
        <taxon>Pezizomycotina</taxon>
        <taxon>Dothideomycetes</taxon>
        <taxon>Pleosporomycetidae</taxon>
        <taxon>Pleosporales</taxon>
        <taxon>Massarineae</taxon>
        <taxon>Periconiaceae</taxon>
        <taxon>Periconia</taxon>
    </lineage>
</organism>
<comment type="caution">
    <text evidence="1">The sequence shown here is derived from an EMBL/GenBank/DDBJ whole genome shotgun (WGS) entry which is preliminary data.</text>
</comment>
<evidence type="ECO:0000313" key="2">
    <source>
        <dbReference type="Proteomes" id="UP001152607"/>
    </source>
</evidence>
<protein>
    <submittedName>
        <fullName evidence="1">Uncharacterized protein</fullName>
    </submittedName>
</protein>